<accession>A0ABP0AN58</accession>
<name>A0ABP0AN58_9PEZI</name>
<proteinExistence type="predicted"/>
<reference evidence="2 3" key="1">
    <citation type="submission" date="2024-01" db="EMBL/GenBank/DDBJ databases">
        <authorList>
            <person name="Allen C."/>
            <person name="Tagirdzhanova G."/>
        </authorList>
    </citation>
    <scope>NUCLEOTIDE SEQUENCE [LARGE SCALE GENOMIC DNA]</scope>
</reference>
<comment type="caution">
    <text evidence="2">The sequence shown here is derived from an EMBL/GenBank/DDBJ whole genome shotgun (WGS) entry which is preliminary data.</text>
</comment>
<evidence type="ECO:0000313" key="2">
    <source>
        <dbReference type="EMBL" id="CAK7208682.1"/>
    </source>
</evidence>
<evidence type="ECO:0000256" key="1">
    <source>
        <dbReference type="SAM" id="SignalP"/>
    </source>
</evidence>
<protein>
    <submittedName>
        <fullName evidence="2">Uncharacterized protein</fullName>
    </submittedName>
</protein>
<evidence type="ECO:0000313" key="3">
    <source>
        <dbReference type="Proteomes" id="UP001642406"/>
    </source>
</evidence>
<organism evidence="2 3">
    <name type="scientific">Sporothrix bragantina</name>
    <dbReference type="NCBI Taxonomy" id="671064"/>
    <lineage>
        <taxon>Eukaryota</taxon>
        <taxon>Fungi</taxon>
        <taxon>Dikarya</taxon>
        <taxon>Ascomycota</taxon>
        <taxon>Pezizomycotina</taxon>
        <taxon>Sordariomycetes</taxon>
        <taxon>Sordariomycetidae</taxon>
        <taxon>Ophiostomatales</taxon>
        <taxon>Ophiostomataceae</taxon>
        <taxon>Sporothrix</taxon>
    </lineage>
</organism>
<gene>
    <name evidence="2" type="ORF">SBRCBS47491_000174</name>
</gene>
<feature type="signal peptide" evidence="1">
    <location>
        <begin position="1"/>
        <end position="26"/>
    </location>
</feature>
<sequence length="332" mass="34325">MFQPALHHTLRLLLAVTPCYVAVVQAQSETTGDLTQEAPYGIPPDLFSASISRTVRQSAVYVPGYNLSAPEGFGPSGNGSAVVGWQLGVAVADNVPLTGAAEPNIDTAKVIDATTLWLQAPLGVEYLNSTAWKLCATVFPYVNMSAAMQTGEDVGRLTAAGDSSVSSVSDDARQNNGNCGVWLTDQCATALNENALAYGTGADGSCYNMTVPQPCAPYFMRGHGNGTVVVLDENTLADGRFYAWGSAPTSGGDTAALNSALSHVWPVLLTWIQFGPDGKVFTANSHVSCLAASSNGTGTATERGTFTSAGKSGPVPKRGLAALVATVLGLLM</sequence>
<keyword evidence="3" id="KW-1185">Reference proteome</keyword>
<feature type="chain" id="PRO_5047397664" evidence="1">
    <location>
        <begin position="27"/>
        <end position="332"/>
    </location>
</feature>
<keyword evidence="1" id="KW-0732">Signal</keyword>
<dbReference type="Proteomes" id="UP001642406">
    <property type="component" value="Unassembled WGS sequence"/>
</dbReference>
<dbReference type="EMBL" id="CAWUHC010000001">
    <property type="protein sequence ID" value="CAK7208682.1"/>
    <property type="molecule type" value="Genomic_DNA"/>
</dbReference>